<comment type="caution">
    <text evidence="1">The sequence shown here is derived from an EMBL/GenBank/DDBJ whole genome shotgun (WGS) entry which is preliminary data.</text>
</comment>
<accession>A0A936ZP48</accession>
<dbReference type="RefSeq" id="WP_201917266.1">
    <property type="nucleotide sequence ID" value="NZ_BAABAX010000023.1"/>
</dbReference>
<keyword evidence="2" id="KW-1185">Reference proteome</keyword>
<evidence type="ECO:0000313" key="1">
    <source>
        <dbReference type="EMBL" id="MBL0682832.1"/>
    </source>
</evidence>
<name>A0A936ZP48_9FLAO</name>
<protein>
    <submittedName>
        <fullName evidence="1">Uncharacterized protein</fullName>
    </submittedName>
</protein>
<dbReference type="Proteomes" id="UP000651057">
    <property type="component" value="Unassembled WGS sequence"/>
</dbReference>
<dbReference type="EMBL" id="JAERQJ010000002">
    <property type="protein sequence ID" value="MBL0682832.1"/>
    <property type="molecule type" value="Genomic_DNA"/>
</dbReference>
<dbReference type="AlphaFoldDB" id="A0A936ZP48"/>
<reference evidence="1" key="1">
    <citation type="submission" date="2021-01" db="EMBL/GenBank/DDBJ databases">
        <authorList>
            <person name="Zhong Y.L."/>
        </authorList>
    </citation>
    <scope>NUCLEOTIDE SEQUENCE</scope>
    <source>
        <strain evidence="1">KCTC 23302</strain>
    </source>
</reference>
<sequence>MEFMEIMDNKGTLHYINPSHISGLCAVEGKCKINLMGQDYMVTKETMEDVKLHLMSFRH</sequence>
<gene>
    <name evidence="1" type="ORF">JJQ60_04835</name>
</gene>
<proteinExistence type="predicted"/>
<evidence type="ECO:0000313" key="2">
    <source>
        <dbReference type="Proteomes" id="UP000651057"/>
    </source>
</evidence>
<organism evidence="1 2">
    <name type="scientific">Aquimarina mytili</name>
    <dbReference type="NCBI Taxonomy" id="874423"/>
    <lineage>
        <taxon>Bacteria</taxon>
        <taxon>Pseudomonadati</taxon>
        <taxon>Bacteroidota</taxon>
        <taxon>Flavobacteriia</taxon>
        <taxon>Flavobacteriales</taxon>
        <taxon>Flavobacteriaceae</taxon>
        <taxon>Aquimarina</taxon>
    </lineage>
</organism>